<protein>
    <submittedName>
        <fullName evidence="2">Uncharacterized protein</fullName>
    </submittedName>
</protein>
<evidence type="ECO:0000313" key="3">
    <source>
        <dbReference type="Proteomes" id="UP001199469"/>
    </source>
</evidence>
<organism evidence="2 3">
    <name type="scientific">Actinomycetospora endophytica</name>
    <dbReference type="NCBI Taxonomy" id="2291215"/>
    <lineage>
        <taxon>Bacteria</taxon>
        <taxon>Bacillati</taxon>
        <taxon>Actinomycetota</taxon>
        <taxon>Actinomycetes</taxon>
        <taxon>Pseudonocardiales</taxon>
        <taxon>Pseudonocardiaceae</taxon>
        <taxon>Actinomycetospora</taxon>
    </lineage>
</organism>
<proteinExistence type="predicted"/>
<feature type="transmembrane region" description="Helical" evidence="1">
    <location>
        <begin position="70"/>
        <end position="93"/>
    </location>
</feature>
<feature type="transmembrane region" description="Helical" evidence="1">
    <location>
        <begin position="100"/>
        <end position="123"/>
    </location>
</feature>
<feature type="transmembrane region" description="Helical" evidence="1">
    <location>
        <begin position="26"/>
        <end position="50"/>
    </location>
</feature>
<dbReference type="EMBL" id="JAJNDB010000008">
    <property type="protein sequence ID" value="MCD2197588.1"/>
    <property type="molecule type" value="Genomic_DNA"/>
</dbReference>
<comment type="caution">
    <text evidence="2">The sequence shown here is derived from an EMBL/GenBank/DDBJ whole genome shotgun (WGS) entry which is preliminary data.</text>
</comment>
<keyword evidence="1" id="KW-1133">Transmembrane helix</keyword>
<keyword evidence="3" id="KW-1185">Reference proteome</keyword>
<evidence type="ECO:0000256" key="1">
    <source>
        <dbReference type="SAM" id="Phobius"/>
    </source>
</evidence>
<dbReference type="Proteomes" id="UP001199469">
    <property type="component" value="Unassembled WGS sequence"/>
</dbReference>
<name>A0ABS8PH47_9PSEU</name>
<reference evidence="2 3" key="1">
    <citation type="submission" date="2021-11" db="EMBL/GenBank/DDBJ databases">
        <title>Draft genome sequence of Actinomycetospora sp. SF1 isolated from the rhizosphere soil.</title>
        <authorList>
            <person name="Duangmal K."/>
            <person name="Chantavorakit T."/>
        </authorList>
    </citation>
    <scope>NUCLEOTIDE SEQUENCE [LARGE SCALE GENOMIC DNA]</scope>
    <source>
        <strain evidence="2 3">TBRC 5722</strain>
    </source>
</reference>
<gene>
    <name evidence="2" type="ORF">LQ327_29880</name>
</gene>
<sequence>MSHPVYLPPPTTYGPRPQHTGARIHAGIALGVISIVGFFGSTVAFLAVAFMGDGCGFADSPPICSSAGAAWGLMLEPALATMIAAALALTGLVRRPPRHAWPVAAWVVWLAGGAAWVLLLSVAGVG</sequence>
<dbReference type="RefSeq" id="WP_230739727.1">
    <property type="nucleotide sequence ID" value="NZ_JAJNDB010000008.1"/>
</dbReference>
<accession>A0ABS8PH47</accession>
<keyword evidence="1" id="KW-0472">Membrane</keyword>
<keyword evidence="1" id="KW-0812">Transmembrane</keyword>
<evidence type="ECO:0000313" key="2">
    <source>
        <dbReference type="EMBL" id="MCD2197588.1"/>
    </source>
</evidence>